<comment type="caution">
    <text evidence="2">The sequence shown here is derived from an EMBL/GenBank/DDBJ whole genome shotgun (WGS) entry which is preliminary data.</text>
</comment>
<reference evidence="3" key="1">
    <citation type="journal article" date="2019" name="Int. J. Syst. Evol. Microbiol.">
        <title>The Global Catalogue of Microorganisms (GCM) 10K type strain sequencing project: providing services to taxonomists for standard genome sequencing and annotation.</title>
        <authorList>
            <consortium name="The Broad Institute Genomics Platform"/>
            <consortium name="The Broad Institute Genome Sequencing Center for Infectious Disease"/>
            <person name="Wu L."/>
            <person name="Ma J."/>
        </authorList>
    </citation>
    <scope>NUCLEOTIDE SEQUENCE [LARGE SCALE GENOMIC DNA]</scope>
    <source>
        <strain evidence="3">CCUG 60559</strain>
    </source>
</reference>
<dbReference type="SUPFAM" id="SSF46785">
    <property type="entry name" value="Winged helix' DNA-binding domain"/>
    <property type="match status" value="1"/>
</dbReference>
<dbReference type="Gene3D" id="1.10.10.10">
    <property type="entry name" value="Winged helix-like DNA-binding domain superfamily/Winged helix DNA-binding domain"/>
    <property type="match status" value="1"/>
</dbReference>
<dbReference type="SMART" id="SM00843">
    <property type="entry name" value="Ftsk_gamma"/>
    <property type="match status" value="1"/>
</dbReference>
<organism evidence="2 3">
    <name type="scientific">Marinobacter aromaticivorans</name>
    <dbReference type="NCBI Taxonomy" id="1494078"/>
    <lineage>
        <taxon>Bacteria</taxon>
        <taxon>Pseudomonadati</taxon>
        <taxon>Pseudomonadota</taxon>
        <taxon>Gammaproteobacteria</taxon>
        <taxon>Pseudomonadales</taxon>
        <taxon>Marinobacteraceae</taxon>
        <taxon>Marinobacter</taxon>
    </lineage>
</organism>
<sequence length="77" mass="8593">MSELQSYEDGSTDPFYSDAVQLVIERGRPSVSYVQRKLKLGYNRAWRMIEAMQRQGIIDQAGPDGKVIAGASKGNEK</sequence>
<evidence type="ECO:0000313" key="2">
    <source>
        <dbReference type="EMBL" id="MFC7296055.1"/>
    </source>
</evidence>
<keyword evidence="3" id="KW-1185">Reference proteome</keyword>
<dbReference type="Pfam" id="PF09397">
    <property type="entry name" value="FtsK_gamma"/>
    <property type="match status" value="1"/>
</dbReference>
<feature type="domain" description="FtsK gamma" evidence="1">
    <location>
        <begin position="9"/>
        <end position="72"/>
    </location>
</feature>
<dbReference type="EMBL" id="JBHTBD010000007">
    <property type="protein sequence ID" value="MFC7296055.1"/>
    <property type="molecule type" value="Genomic_DNA"/>
</dbReference>
<evidence type="ECO:0000313" key="3">
    <source>
        <dbReference type="Proteomes" id="UP001596506"/>
    </source>
</evidence>
<dbReference type="InterPro" id="IPR018541">
    <property type="entry name" value="Ftsk_gamma"/>
</dbReference>
<protein>
    <submittedName>
        <fullName evidence="2">DNA translocase FtsK</fullName>
    </submittedName>
</protein>
<dbReference type="InterPro" id="IPR036388">
    <property type="entry name" value="WH-like_DNA-bd_sf"/>
</dbReference>
<dbReference type="Proteomes" id="UP001596506">
    <property type="component" value="Unassembled WGS sequence"/>
</dbReference>
<evidence type="ECO:0000259" key="1">
    <source>
        <dbReference type="SMART" id="SM00843"/>
    </source>
</evidence>
<dbReference type="InterPro" id="IPR036390">
    <property type="entry name" value="WH_DNA-bd_sf"/>
</dbReference>
<accession>A0ABW2IZ54</accession>
<dbReference type="RefSeq" id="WP_100689406.1">
    <property type="nucleotide sequence ID" value="NZ_JBHTBD010000007.1"/>
</dbReference>
<name>A0ABW2IZ54_9GAMM</name>
<gene>
    <name evidence="2" type="ORF">ACFQQA_15135</name>
</gene>
<proteinExistence type="predicted"/>